<name>A0ABY9Y2T2_9FLAO</name>
<feature type="chain" id="PRO_5045662903" evidence="1">
    <location>
        <begin position="24"/>
        <end position="250"/>
    </location>
</feature>
<evidence type="ECO:0000256" key="1">
    <source>
        <dbReference type="SAM" id="SignalP"/>
    </source>
</evidence>
<evidence type="ECO:0000313" key="2">
    <source>
        <dbReference type="EMBL" id="WNH12376.1"/>
    </source>
</evidence>
<accession>A0ABY9Y2T2</accession>
<keyword evidence="3" id="KW-1185">Reference proteome</keyword>
<reference evidence="2 3" key="1">
    <citation type="submission" date="2023-09" db="EMBL/GenBank/DDBJ databases">
        <title>Thalassobella suaedae gen. nov., sp. nov., a marine bacterium of the family Flavobacteriaceae isolated from a halophyte Suaeda japonica.</title>
        <authorList>
            <person name="Lee S.Y."/>
            <person name="Hwang C.Y."/>
        </authorList>
    </citation>
    <scope>NUCLEOTIDE SEQUENCE [LARGE SCALE GENOMIC DNA]</scope>
    <source>
        <strain evidence="2 3">HL-DH10</strain>
    </source>
</reference>
<protein>
    <submittedName>
        <fullName evidence="2">Uncharacterized protein</fullName>
    </submittedName>
</protein>
<organism evidence="2 3">
    <name type="scientific">Thalassobellus suaedae</name>
    <dbReference type="NCBI Taxonomy" id="3074124"/>
    <lineage>
        <taxon>Bacteria</taxon>
        <taxon>Pseudomonadati</taxon>
        <taxon>Bacteroidota</taxon>
        <taxon>Flavobacteriia</taxon>
        <taxon>Flavobacteriales</taxon>
        <taxon>Flavobacteriaceae</taxon>
        <taxon>Thalassobellus</taxon>
    </lineage>
</organism>
<evidence type="ECO:0000313" key="3">
    <source>
        <dbReference type="Proteomes" id="UP001303407"/>
    </source>
</evidence>
<dbReference type="Proteomes" id="UP001303407">
    <property type="component" value="Chromosome"/>
</dbReference>
<feature type="signal peptide" evidence="1">
    <location>
        <begin position="1"/>
        <end position="23"/>
    </location>
</feature>
<sequence>MKTLIKSLVIISALCLFINMSYAQKMYQIHQDNVKPSMVSLYEKTAKEFTEACNKHNPQAPWITATTGNMQYLYISPLENFAALDENVFSDMRKAMGDSWSNIFKNFNKCYDSHSDYIITLSEKLSYMPEGITQMQEGQNYRNWYYLYYTPENGENILEAIKGVKELFKSKASKSYYRIYRSGFGCPESFYLVAVSSKDELDSAIKGKANQETLGEDRKAVFGNLMQYVSRFEEITGEMRPDISYSPKSN</sequence>
<gene>
    <name evidence="2" type="ORF">RHP49_15975</name>
</gene>
<dbReference type="RefSeq" id="WP_415862357.1">
    <property type="nucleotide sequence ID" value="NZ_CP134536.1"/>
</dbReference>
<proteinExistence type="predicted"/>
<keyword evidence="1" id="KW-0732">Signal</keyword>
<dbReference type="EMBL" id="CP134536">
    <property type="protein sequence ID" value="WNH12376.1"/>
    <property type="molecule type" value="Genomic_DNA"/>
</dbReference>